<evidence type="ECO:0000313" key="2">
    <source>
        <dbReference type="EMBL" id="RBQ16863.1"/>
    </source>
</evidence>
<dbReference type="Proteomes" id="UP000253303">
    <property type="component" value="Unassembled WGS sequence"/>
</dbReference>
<organism evidence="2 3">
    <name type="scientific">Spongiactinospora rosea</name>
    <dbReference type="NCBI Taxonomy" id="2248750"/>
    <lineage>
        <taxon>Bacteria</taxon>
        <taxon>Bacillati</taxon>
        <taxon>Actinomycetota</taxon>
        <taxon>Actinomycetes</taxon>
        <taxon>Streptosporangiales</taxon>
        <taxon>Streptosporangiaceae</taxon>
        <taxon>Spongiactinospora</taxon>
    </lineage>
</organism>
<protein>
    <submittedName>
        <fullName evidence="2">Uncharacterized protein</fullName>
    </submittedName>
</protein>
<comment type="caution">
    <text evidence="2">The sequence shown here is derived from an EMBL/GenBank/DDBJ whole genome shotgun (WGS) entry which is preliminary data.</text>
</comment>
<keyword evidence="1" id="KW-0472">Membrane</keyword>
<gene>
    <name evidence="2" type="ORF">DP939_27740</name>
</gene>
<dbReference type="AlphaFoldDB" id="A0A366LTJ7"/>
<accession>A0A366LTJ7</accession>
<sequence length="221" mass="22690">MVVALFRVAVGGIAAMAVIAYAGGGAKAGDELNVSPRSVGKGGVATVTMGCSDYANAYVTSDAFGRVDFNGEPSVDVTVSAAPGRYRVKGMCEKDGQWEPGDAWLNIGGGGGGYGGPGDRFRGLFGLGDYGRGGHGHHGDYGDRHGHYGDHDGDYGDYGDYEDDDYDYWPDYGPATGGGATAMRPVSPAMSVGVGVGVVAAVAGLVALVRLGRRRVTDRRG</sequence>
<name>A0A366LTJ7_9ACTN</name>
<keyword evidence="1" id="KW-0812">Transmembrane</keyword>
<keyword evidence="3" id="KW-1185">Reference proteome</keyword>
<evidence type="ECO:0000313" key="3">
    <source>
        <dbReference type="Proteomes" id="UP000253303"/>
    </source>
</evidence>
<feature type="transmembrane region" description="Helical" evidence="1">
    <location>
        <begin position="189"/>
        <end position="211"/>
    </location>
</feature>
<proteinExistence type="predicted"/>
<reference evidence="2 3" key="1">
    <citation type="submission" date="2018-06" db="EMBL/GenBank/DDBJ databases">
        <title>Sphaerisporangium craniellae sp. nov., isolated from a marine sponge in the South China Sea.</title>
        <authorList>
            <person name="Li L."/>
        </authorList>
    </citation>
    <scope>NUCLEOTIDE SEQUENCE [LARGE SCALE GENOMIC DNA]</scope>
    <source>
        <strain evidence="2 3">LHW63015</strain>
    </source>
</reference>
<dbReference type="EMBL" id="QMEY01000014">
    <property type="protein sequence ID" value="RBQ16863.1"/>
    <property type="molecule type" value="Genomic_DNA"/>
</dbReference>
<evidence type="ECO:0000256" key="1">
    <source>
        <dbReference type="SAM" id="Phobius"/>
    </source>
</evidence>
<keyword evidence="1" id="KW-1133">Transmembrane helix</keyword>